<evidence type="ECO:0000256" key="7">
    <source>
        <dbReference type="ARBA" id="ARBA00023157"/>
    </source>
</evidence>
<dbReference type="AlphaFoldDB" id="A0A7W7R5I0"/>
<evidence type="ECO:0000313" key="12">
    <source>
        <dbReference type="EMBL" id="MBB4925553.1"/>
    </source>
</evidence>
<comment type="cofactor">
    <cofactor evidence="9">
        <name>[2Fe-2S] cluster</name>
        <dbReference type="ChEBI" id="CHEBI:190135"/>
    </cofactor>
</comment>
<dbReference type="InterPro" id="IPR036922">
    <property type="entry name" value="Rieske_2Fe-2S_sf"/>
</dbReference>
<feature type="region of interest" description="Disordered" evidence="10">
    <location>
        <begin position="1"/>
        <end position="30"/>
    </location>
</feature>
<evidence type="ECO:0000259" key="11">
    <source>
        <dbReference type="PROSITE" id="PS51296"/>
    </source>
</evidence>
<dbReference type="Gene3D" id="2.102.10.10">
    <property type="entry name" value="Rieske [2Fe-2S] iron-sulphur domain"/>
    <property type="match status" value="1"/>
</dbReference>
<dbReference type="InterPro" id="IPR017941">
    <property type="entry name" value="Rieske_2Fe-2S"/>
</dbReference>
<evidence type="ECO:0000256" key="3">
    <source>
        <dbReference type="ARBA" id="ARBA00022714"/>
    </source>
</evidence>
<dbReference type="RefSeq" id="WP_184937832.1">
    <property type="nucleotide sequence ID" value="NZ_JACHJV010000001.1"/>
</dbReference>
<evidence type="ECO:0000256" key="9">
    <source>
        <dbReference type="ARBA" id="ARBA00034078"/>
    </source>
</evidence>
<dbReference type="PANTHER" id="PTHR10134">
    <property type="entry name" value="CYTOCHROME B-C1 COMPLEX SUBUNIT RIESKE, MITOCHONDRIAL"/>
    <property type="match status" value="1"/>
</dbReference>
<evidence type="ECO:0000256" key="8">
    <source>
        <dbReference type="ARBA" id="ARBA00029586"/>
    </source>
</evidence>
<keyword evidence="5" id="KW-0408">Iron</keyword>
<evidence type="ECO:0000256" key="1">
    <source>
        <dbReference type="ARBA" id="ARBA00002494"/>
    </source>
</evidence>
<feature type="region of interest" description="Disordered" evidence="10">
    <location>
        <begin position="194"/>
        <end position="222"/>
    </location>
</feature>
<dbReference type="Pfam" id="PF00355">
    <property type="entry name" value="Rieske"/>
    <property type="match status" value="1"/>
</dbReference>
<dbReference type="SUPFAM" id="SSF50022">
    <property type="entry name" value="ISP domain"/>
    <property type="match status" value="1"/>
</dbReference>
<evidence type="ECO:0000313" key="13">
    <source>
        <dbReference type="Proteomes" id="UP000540506"/>
    </source>
</evidence>
<evidence type="ECO:0000256" key="6">
    <source>
        <dbReference type="ARBA" id="ARBA00023014"/>
    </source>
</evidence>
<dbReference type="GO" id="GO:0046872">
    <property type="term" value="F:metal ion binding"/>
    <property type="evidence" value="ECO:0007669"/>
    <property type="project" value="UniProtKB-KW"/>
</dbReference>
<keyword evidence="4" id="KW-0479">Metal-binding</keyword>
<dbReference type="InterPro" id="IPR014349">
    <property type="entry name" value="Rieske_Fe-S_prot"/>
</dbReference>
<dbReference type="PROSITE" id="PS51296">
    <property type="entry name" value="RIESKE"/>
    <property type="match status" value="1"/>
</dbReference>
<evidence type="ECO:0000256" key="2">
    <source>
        <dbReference type="ARBA" id="ARBA00015816"/>
    </source>
</evidence>
<comment type="function">
    <text evidence="1">Iron-sulfur subunit of the cytochrome bc1 complex, an essential component of the respiratory electron transport chain required for ATP synthesis. The bc1 complex catalyzes the oxidation of menaquinol and the reduction of cytochrome c in the respiratory chain. The bc1 complex operates through a Q-cycle mechanism that couples electron transfer to generation of the proton gradient that drives ATP synthesis.</text>
</comment>
<keyword evidence="6" id="KW-0411">Iron-sulfur</keyword>
<sequence>MTVPPPEEQPHRLDPDGAAAPPAFGQGDSRSTRRDCLRLLATVSGGLAVGSCVVAAGVLPRHGDGSADPLQVATQLGPGETVTFNYPTAHDPAIGIRLANGAVVGYSSICTHLACAVLWRPDHGAAGELYCPCHEGTFDVRTGDVTGGPPPRGLPKVVLVEDQAGGIWAIGTARSGESEEHGLCRQLRERDPQLADQAGCNEAPGAPASASASASATAVAST</sequence>
<dbReference type="GO" id="GO:0004497">
    <property type="term" value="F:monooxygenase activity"/>
    <property type="evidence" value="ECO:0007669"/>
    <property type="project" value="UniProtKB-ARBA"/>
</dbReference>
<keyword evidence="13" id="KW-1185">Reference proteome</keyword>
<feature type="domain" description="Rieske" evidence="11">
    <location>
        <begin position="91"/>
        <end position="169"/>
    </location>
</feature>
<protein>
    <recommendedName>
        <fullName evidence="2">Cytochrome bc1 complex Rieske iron-sulfur subunit</fullName>
    </recommendedName>
    <alternativeName>
        <fullName evidence="8">Cytochrome bc1 reductase complex subunit QcrA</fullName>
    </alternativeName>
</protein>
<dbReference type="GO" id="GO:0016020">
    <property type="term" value="C:membrane"/>
    <property type="evidence" value="ECO:0007669"/>
    <property type="project" value="InterPro"/>
</dbReference>
<name>A0A7W7R5I0_KITKI</name>
<keyword evidence="7" id="KW-1015">Disulfide bond</keyword>
<dbReference type="EMBL" id="JACHJV010000001">
    <property type="protein sequence ID" value="MBB4925553.1"/>
    <property type="molecule type" value="Genomic_DNA"/>
</dbReference>
<dbReference type="Proteomes" id="UP000540506">
    <property type="component" value="Unassembled WGS sequence"/>
</dbReference>
<evidence type="ECO:0000256" key="10">
    <source>
        <dbReference type="SAM" id="MobiDB-lite"/>
    </source>
</evidence>
<feature type="compositionally biased region" description="Low complexity" evidence="10">
    <location>
        <begin position="203"/>
        <end position="222"/>
    </location>
</feature>
<dbReference type="InterPro" id="IPR005805">
    <property type="entry name" value="Rieske_Fe-S_prot_C"/>
</dbReference>
<evidence type="ECO:0000256" key="4">
    <source>
        <dbReference type="ARBA" id="ARBA00022723"/>
    </source>
</evidence>
<keyword evidence="3" id="KW-0001">2Fe-2S</keyword>
<dbReference type="CDD" id="cd03467">
    <property type="entry name" value="Rieske"/>
    <property type="match status" value="1"/>
</dbReference>
<dbReference type="PRINTS" id="PR00162">
    <property type="entry name" value="RIESKE"/>
</dbReference>
<proteinExistence type="predicted"/>
<reference evidence="12 13" key="1">
    <citation type="submission" date="2020-08" db="EMBL/GenBank/DDBJ databases">
        <title>Sequencing the genomes of 1000 actinobacteria strains.</title>
        <authorList>
            <person name="Klenk H.-P."/>
        </authorList>
    </citation>
    <scope>NUCLEOTIDE SEQUENCE [LARGE SCALE GENOMIC DNA]</scope>
    <source>
        <strain evidence="12 13">DSM 41654</strain>
    </source>
</reference>
<comment type="caution">
    <text evidence="12">The sequence shown here is derived from an EMBL/GenBank/DDBJ whole genome shotgun (WGS) entry which is preliminary data.</text>
</comment>
<feature type="compositionally biased region" description="Low complexity" evidence="10">
    <location>
        <begin position="16"/>
        <end position="28"/>
    </location>
</feature>
<gene>
    <name evidence="12" type="ORF">FHR34_004546</name>
</gene>
<organism evidence="12 13">
    <name type="scientific">Kitasatospora kifunensis</name>
    <name type="common">Streptomyces kifunensis</name>
    <dbReference type="NCBI Taxonomy" id="58351"/>
    <lineage>
        <taxon>Bacteria</taxon>
        <taxon>Bacillati</taxon>
        <taxon>Actinomycetota</taxon>
        <taxon>Actinomycetes</taxon>
        <taxon>Kitasatosporales</taxon>
        <taxon>Streptomycetaceae</taxon>
        <taxon>Kitasatospora</taxon>
    </lineage>
</organism>
<dbReference type="GO" id="GO:0016705">
    <property type="term" value="F:oxidoreductase activity, acting on paired donors, with incorporation or reduction of molecular oxygen"/>
    <property type="evidence" value="ECO:0007669"/>
    <property type="project" value="UniProtKB-ARBA"/>
</dbReference>
<dbReference type="GO" id="GO:0051537">
    <property type="term" value="F:2 iron, 2 sulfur cluster binding"/>
    <property type="evidence" value="ECO:0007669"/>
    <property type="project" value="UniProtKB-KW"/>
</dbReference>
<evidence type="ECO:0000256" key="5">
    <source>
        <dbReference type="ARBA" id="ARBA00023004"/>
    </source>
</evidence>
<accession>A0A7W7R5I0</accession>